<comment type="caution">
    <text evidence="1">The sequence shown here is derived from an EMBL/GenBank/DDBJ whole genome shotgun (WGS) entry which is preliminary data.</text>
</comment>
<proteinExistence type="predicted"/>
<name>A0A176S747_9GAMM</name>
<feature type="non-terminal residue" evidence="1">
    <location>
        <position position="399"/>
    </location>
</feature>
<dbReference type="EMBL" id="LUTY01000158">
    <property type="protein sequence ID" value="OAD23797.1"/>
    <property type="molecule type" value="Genomic_DNA"/>
</dbReference>
<evidence type="ECO:0000313" key="2">
    <source>
        <dbReference type="Proteomes" id="UP000076962"/>
    </source>
</evidence>
<dbReference type="Proteomes" id="UP000076962">
    <property type="component" value="Unassembled WGS sequence"/>
</dbReference>
<accession>A0A176S747</accession>
<gene>
    <name evidence="1" type="ORF">THIOM_000358</name>
</gene>
<keyword evidence="2" id="KW-1185">Reference proteome</keyword>
<reference evidence="1 2" key="1">
    <citation type="submission" date="2016-05" db="EMBL/GenBank/DDBJ databases">
        <title>Single-cell genome of chain-forming Candidatus Thiomargarita nelsonii and comparison to other large sulfur-oxidizing bacteria.</title>
        <authorList>
            <person name="Winkel M."/>
            <person name="Salman V."/>
            <person name="Woyke T."/>
            <person name="Schulz-Vogt H."/>
            <person name="Richter M."/>
            <person name="Flood B."/>
            <person name="Bailey J."/>
            <person name="Amann R."/>
            <person name="Mussmann M."/>
        </authorList>
    </citation>
    <scope>NUCLEOTIDE SEQUENCE [LARGE SCALE GENOMIC DNA]</scope>
    <source>
        <strain evidence="1 2">THI036</strain>
    </source>
</reference>
<evidence type="ECO:0000313" key="1">
    <source>
        <dbReference type="EMBL" id="OAD23797.1"/>
    </source>
</evidence>
<sequence length="399" mass="45229">MPLVDANGNHIAPLDWMKQSNKTIAWIGKFRKNDPNPRYIFSQGRHLSENEGPLDPATLFEVLKPCLYRSDEYAITIGKMAYRAYTLKPPITAGKDDKSQPILMDSKLLDAVERYAASGSNEDEHAKIAQDIGGELFKELLNNLNIVARFTHSHFAKALLTVAKNYLLLDANTKLPRNLRKSVANWTKILSTDQFVATAIVTYLVCYDGDNAKAMGDFRKSLQEHKFGRTTGDKKTIIDQLESGLKHLKQILCINPEGDRVWLQTIQQDDFQSGWLEKYAESQDFGINGCTQLSGCQPNNFIAYYQTFHQASDAIHRFVRTPTLHAFLFCWFASKYADHTYAALDQPAKSMYEDIKNNPDRKYGENQSAIQRKVQKSKQAAKQIIEKSAQEIGDQADSY</sequence>
<dbReference type="AlphaFoldDB" id="A0A176S747"/>
<organism evidence="1 2">
    <name type="scientific">Candidatus Thiomargarita nelsonii</name>
    <dbReference type="NCBI Taxonomy" id="1003181"/>
    <lineage>
        <taxon>Bacteria</taxon>
        <taxon>Pseudomonadati</taxon>
        <taxon>Pseudomonadota</taxon>
        <taxon>Gammaproteobacteria</taxon>
        <taxon>Thiotrichales</taxon>
        <taxon>Thiotrichaceae</taxon>
        <taxon>Thiomargarita</taxon>
    </lineage>
</organism>
<protein>
    <submittedName>
        <fullName evidence="1">Uncharacterized protein</fullName>
    </submittedName>
</protein>